<dbReference type="AlphaFoldDB" id="A0A5Z1J633"/>
<comment type="caution">
    <text evidence="1">The sequence shown here is derived from an EMBL/GenBank/DDBJ whole genome shotgun (WGS) entry which is preliminary data.</text>
</comment>
<sequence length="213" mass="25715">MHWIDLKFGYRFDEKKDNLISESTWRKYLDDFFNYKNNKEGTLTKYTDMLRGGNRNREYHIDFIKEIIEFKKDDLIEHLNSNKKTIKNPSLEYFAEEMNLKFDTQDKFIKGTFIKRGRVIKTQYKYFKENHISILTEEEKEDYKKGFINQLIDILTDKSKIEEDIEHIFVGNEIHHGQAEPREMIEGEFGPVGFKMDWTNYLKESVINQIKNK</sequence>
<accession>A0A5Z1J633</accession>
<reference evidence="1 3" key="1">
    <citation type="submission" date="2018-06" db="EMBL/GenBank/DDBJ databases">
        <authorList>
            <consortium name="GenomeTrakr: Next Generation Sequencing Network for Food Pathogen Tracability"/>
        </authorList>
    </citation>
    <scope>NUCLEOTIDE SEQUENCE [LARGE SCALE GENOMIC DNA]</scope>
    <source>
        <strain evidence="1 3">CFSAN008042</strain>
    </source>
</reference>
<dbReference type="EMBL" id="AAAJWF010000003">
    <property type="protein sequence ID" value="EAC7480074.1"/>
    <property type="molecule type" value="Genomic_DNA"/>
</dbReference>
<evidence type="ECO:0000313" key="3">
    <source>
        <dbReference type="Proteomes" id="UP000368512"/>
    </source>
</evidence>
<evidence type="ECO:0000313" key="2">
    <source>
        <dbReference type="EMBL" id="NYA00796.1"/>
    </source>
</evidence>
<dbReference type="RefSeq" id="WP_003726067.1">
    <property type="nucleotide sequence ID" value="NC_021827.1"/>
</dbReference>
<organism evidence="1 3">
    <name type="scientific">Listeria monocytogenes</name>
    <dbReference type="NCBI Taxonomy" id="1639"/>
    <lineage>
        <taxon>Bacteria</taxon>
        <taxon>Bacillati</taxon>
        <taxon>Bacillota</taxon>
        <taxon>Bacilli</taxon>
        <taxon>Bacillales</taxon>
        <taxon>Listeriaceae</taxon>
        <taxon>Listeria</taxon>
    </lineage>
</organism>
<proteinExistence type="predicted"/>
<gene>
    <name evidence="1" type="ORF">DQ70_05205</name>
    <name evidence="2" type="ORF">HZJ64_03035</name>
</gene>
<evidence type="ECO:0000313" key="4">
    <source>
        <dbReference type="Proteomes" id="UP000544530"/>
    </source>
</evidence>
<dbReference type="Proteomes" id="UP000544530">
    <property type="component" value="Unassembled WGS sequence"/>
</dbReference>
<evidence type="ECO:0000313" key="1">
    <source>
        <dbReference type="EMBL" id="EAC7480074.1"/>
    </source>
</evidence>
<dbReference type="KEGG" id="lmv:Y193_02665"/>
<name>A0A5Z1J633_LISMN</name>
<dbReference type="EMBL" id="JACAVN010000002">
    <property type="protein sequence ID" value="NYA00796.1"/>
    <property type="molecule type" value="Genomic_DNA"/>
</dbReference>
<dbReference type="Proteomes" id="UP000368512">
    <property type="component" value="Unassembled WGS sequence"/>
</dbReference>
<protein>
    <submittedName>
        <fullName evidence="1">Uncharacterized protein</fullName>
    </submittedName>
</protein>
<reference evidence="2 4" key="2">
    <citation type="submission" date="2020-06" db="EMBL/GenBank/DDBJ databases">
        <title>Two Listeria outbreaks in Switzerland in 2018 and 2020.</title>
        <authorList>
            <person name="Stevens M.J.A."/>
            <person name="Bloemberg G."/>
            <person name="Nusch-Inderbinnen M."/>
            <person name="Stephan R."/>
        </authorList>
    </citation>
    <scope>NUCLEOTIDE SEQUENCE [LARGE SCALE GENOMIC DNA]</scope>
    <source>
        <strain evidence="2 4">N18-0707</strain>
    </source>
</reference>